<dbReference type="PANTHER" id="PTHR38342">
    <property type="entry name" value="SLR5037 PROTEIN"/>
    <property type="match status" value="1"/>
</dbReference>
<gene>
    <name evidence="2" type="ORF">E1B03_19025</name>
</gene>
<dbReference type="CDD" id="cd14797">
    <property type="entry name" value="DUF302"/>
    <property type="match status" value="1"/>
</dbReference>
<evidence type="ECO:0000259" key="1">
    <source>
        <dbReference type="Pfam" id="PF03625"/>
    </source>
</evidence>
<dbReference type="InterPro" id="IPR005180">
    <property type="entry name" value="DUF302"/>
</dbReference>
<dbReference type="RefSeq" id="WP_103771649.1">
    <property type="nucleotide sequence ID" value="NZ_CP037864.1"/>
</dbReference>
<dbReference type="InterPro" id="IPR035923">
    <property type="entry name" value="TT1751-like_sf"/>
</dbReference>
<organism evidence="2 3">
    <name type="scientific">Citrobacter arsenatis</name>
    <dbReference type="NCBI Taxonomy" id="2546350"/>
    <lineage>
        <taxon>Bacteria</taxon>
        <taxon>Pseudomonadati</taxon>
        <taxon>Pseudomonadota</taxon>
        <taxon>Gammaproteobacteria</taxon>
        <taxon>Enterobacterales</taxon>
        <taxon>Enterobacteriaceae</taxon>
        <taxon>Citrobacter</taxon>
    </lineage>
</organism>
<evidence type="ECO:0000313" key="3">
    <source>
        <dbReference type="Proteomes" id="UP000293850"/>
    </source>
</evidence>
<dbReference type="Proteomes" id="UP000293850">
    <property type="component" value="Chromosome"/>
</dbReference>
<dbReference type="SUPFAM" id="SSF103247">
    <property type="entry name" value="TT1751-like"/>
    <property type="match status" value="1"/>
</dbReference>
<keyword evidence="3" id="KW-1185">Reference proteome</keyword>
<sequence>MRKPERTKTLPSKFDFDATVNRLVGLLNTKNIRIFAQIDQQQAAKEVGFALRPTMLFLFGNPKGGTPAMQANPHAAIELPLRVVIWQDDNGVTQIDYQDASSVLISDYGIAQNVVAPVSILATLLNEVAGN</sequence>
<dbReference type="KEGG" id="cars:E1B03_19025"/>
<evidence type="ECO:0000313" key="2">
    <source>
        <dbReference type="EMBL" id="QBM24407.1"/>
    </source>
</evidence>
<dbReference type="AlphaFoldDB" id="A0A4P6WN61"/>
<name>A0A4P6WN61_9ENTR</name>
<dbReference type="PANTHER" id="PTHR38342:SF2">
    <property type="entry name" value="INNER MEMBRANE OR EXPORTED"/>
    <property type="match status" value="1"/>
</dbReference>
<reference evidence="2 3" key="1">
    <citation type="submission" date="2019-03" db="EMBL/GenBank/DDBJ databases">
        <title>Complete genome sequence of an arsenate-respiring bacteria, Citrobacter sp. LY-1.</title>
        <authorList>
            <person name="Wang H."/>
            <person name="Liu Y."/>
            <person name="Li Q."/>
            <person name="Huang J."/>
        </authorList>
    </citation>
    <scope>NUCLEOTIDE SEQUENCE [LARGE SCALE GENOMIC DNA]</scope>
    <source>
        <strain evidence="2 3">LY-1</strain>
    </source>
</reference>
<accession>A0A4P6WN61</accession>
<protein>
    <submittedName>
        <fullName evidence="2">DUF302 domain-containing protein</fullName>
    </submittedName>
</protein>
<dbReference type="Pfam" id="PF03625">
    <property type="entry name" value="DUF302"/>
    <property type="match status" value="1"/>
</dbReference>
<dbReference type="Gene3D" id="3.30.310.70">
    <property type="entry name" value="TT1751-like domain"/>
    <property type="match status" value="1"/>
</dbReference>
<feature type="domain" description="DUF302" evidence="1">
    <location>
        <begin position="38"/>
        <end position="99"/>
    </location>
</feature>
<dbReference type="EMBL" id="CP037864">
    <property type="protein sequence ID" value="QBM24407.1"/>
    <property type="molecule type" value="Genomic_DNA"/>
</dbReference>
<proteinExistence type="predicted"/>